<name>A0AAE1KUA4_PETCI</name>
<dbReference type="AlphaFoldDB" id="A0AAE1KUA4"/>
<reference evidence="2" key="1">
    <citation type="submission" date="2023-10" db="EMBL/GenBank/DDBJ databases">
        <title>Genome assemblies of two species of porcelain crab, Petrolisthes cinctipes and Petrolisthes manimaculis (Anomura: Porcellanidae).</title>
        <authorList>
            <person name="Angst P."/>
        </authorList>
    </citation>
    <scope>NUCLEOTIDE SEQUENCE</scope>
    <source>
        <strain evidence="2">PB745_01</strain>
        <tissue evidence="2">Gill</tissue>
    </source>
</reference>
<keyword evidence="3" id="KW-1185">Reference proteome</keyword>
<feature type="compositionally biased region" description="Acidic residues" evidence="1">
    <location>
        <begin position="1"/>
        <end position="29"/>
    </location>
</feature>
<protein>
    <submittedName>
        <fullName evidence="2">Uncharacterized protein</fullName>
    </submittedName>
</protein>
<accession>A0AAE1KUA4</accession>
<evidence type="ECO:0000256" key="1">
    <source>
        <dbReference type="SAM" id="MobiDB-lite"/>
    </source>
</evidence>
<evidence type="ECO:0000313" key="3">
    <source>
        <dbReference type="Proteomes" id="UP001286313"/>
    </source>
</evidence>
<sequence length="133" mass="14972">MDEDGSDEEEDGFLDFETVDSVEESEDDGELVHDIRKKEDYVLEGGLGYYNKPEILKNCQEYEGVSDELPDEFSDSPSPVHKKKRRVMVEGVSGIYVAGTLCRGPGVDMYSFDLETGRHRVRVVSSFVNVRLG</sequence>
<feature type="region of interest" description="Disordered" evidence="1">
    <location>
        <begin position="1"/>
        <end position="31"/>
    </location>
</feature>
<gene>
    <name evidence="2" type="ORF">Pcinc_010708</name>
</gene>
<dbReference type="Proteomes" id="UP001286313">
    <property type="component" value="Unassembled WGS sequence"/>
</dbReference>
<dbReference type="EMBL" id="JAWQEG010000831">
    <property type="protein sequence ID" value="KAK3885054.1"/>
    <property type="molecule type" value="Genomic_DNA"/>
</dbReference>
<proteinExistence type="predicted"/>
<comment type="caution">
    <text evidence="2">The sequence shown here is derived from an EMBL/GenBank/DDBJ whole genome shotgun (WGS) entry which is preliminary data.</text>
</comment>
<organism evidence="2 3">
    <name type="scientific">Petrolisthes cinctipes</name>
    <name type="common">Flat porcelain crab</name>
    <dbReference type="NCBI Taxonomy" id="88211"/>
    <lineage>
        <taxon>Eukaryota</taxon>
        <taxon>Metazoa</taxon>
        <taxon>Ecdysozoa</taxon>
        <taxon>Arthropoda</taxon>
        <taxon>Crustacea</taxon>
        <taxon>Multicrustacea</taxon>
        <taxon>Malacostraca</taxon>
        <taxon>Eumalacostraca</taxon>
        <taxon>Eucarida</taxon>
        <taxon>Decapoda</taxon>
        <taxon>Pleocyemata</taxon>
        <taxon>Anomura</taxon>
        <taxon>Galatheoidea</taxon>
        <taxon>Porcellanidae</taxon>
        <taxon>Petrolisthes</taxon>
    </lineage>
</organism>
<evidence type="ECO:0000313" key="2">
    <source>
        <dbReference type="EMBL" id="KAK3885054.1"/>
    </source>
</evidence>